<dbReference type="EMBL" id="JAMYJR010000042">
    <property type="protein sequence ID" value="MCO8276232.1"/>
    <property type="molecule type" value="Genomic_DNA"/>
</dbReference>
<comment type="caution">
    <text evidence="2">The sequence shown here is derived from an EMBL/GenBank/DDBJ whole genome shotgun (WGS) entry which is preliminary data.</text>
</comment>
<sequence length="434" mass="45126">MSSAVVDSALEILDRFAVEDASTASPDEHTAWAEALIDSGDEAAAAEQLIALLRAGSVPNTLPGVAARLSDERARSVLAAAIDNGRVTTALTARAHLAGGFARLASGSDDAEAALLRAVLAVEEFEDQPEYGPHRERMHRIAAVFAALSEAHPGEPERLDRWAAILGEADRPRLAAAAGLLGPLGLAEIDRRCGDPVTDARLPAVLDALDSANLRPYEPSIQVAVLLHGVFVLAGPALRAELLDTRAAMLRARLSTRNPQHVDIGLAAGLIETGRAGEGAALLRALSAGPDRRYGFSAELLITAAARAGLPEHDPDLFAEVFGLVASLSAYPPPLSPAPAVRLGPGGRATAARLIDRSQPNRNPGRLSGWLAEAAARTGDFDTLGILLEKATDEPRASFVARHLAAARARHGDRPGADTLAEACGLPPTSPAAA</sequence>
<gene>
    <name evidence="2" type="ORF">M1L60_37205</name>
</gene>
<evidence type="ECO:0000256" key="1">
    <source>
        <dbReference type="SAM" id="MobiDB-lite"/>
    </source>
</evidence>
<accession>A0ABT1DZM4</accession>
<evidence type="ECO:0008006" key="4">
    <source>
        <dbReference type="Google" id="ProtNLM"/>
    </source>
</evidence>
<evidence type="ECO:0000313" key="2">
    <source>
        <dbReference type="EMBL" id="MCO8276232.1"/>
    </source>
</evidence>
<dbReference type="Proteomes" id="UP001523369">
    <property type="component" value="Unassembled WGS sequence"/>
</dbReference>
<proteinExistence type="predicted"/>
<organism evidence="2 3">
    <name type="scientific">Paractinoplanes aksuensis</name>
    <dbReference type="NCBI Taxonomy" id="2939490"/>
    <lineage>
        <taxon>Bacteria</taxon>
        <taxon>Bacillati</taxon>
        <taxon>Actinomycetota</taxon>
        <taxon>Actinomycetes</taxon>
        <taxon>Micromonosporales</taxon>
        <taxon>Micromonosporaceae</taxon>
        <taxon>Paractinoplanes</taxon>
    </lineage>
</organism>
<reference evidence="2 3" key="1">
    <citation type="submission" date="2022-06" db="EMBL/GenBank/DDBJ databases">
        <title>New Species of the Genus Actinoplanes, ActinopZanes ferrugineus.</title>
        <authorList>
            <person name="Ding P."/>
        </authorList>
    </citation>
    <scope>NUCLEOTIDE SEQUENCE [LARGE SCALE GENOMIC DNA]</scope>
    <source>
        <strain evidence="2 3">TRM88003</strain>
    </source>
</reference>
<name>A0ABT1DZM4_9ACTN</name>
<protein>
    <recommendedName>
        <fullName evidence="4">HEAT repeat domain-containing protein</fullName>
    </recommendedName>
</protein>
<keyword evidence="3" id="KW-1185">Reference proteome</keyword>
<dbReference type="RefSeq" id="WP_253242266.1">
    <property type="nucleotide sequence ID" value="NZ_JAMYJR010000042.1"/>
</dbReference>
<feature type="region of interest" description="Disordered" evidence="1">
    <location>
        <begin position="410"/>
        <end position="434"/>
    </location>
</feature>
<evidence type="ECO:0000313" key="3">
    <source>
        <dbReference type="Proteomes" id="UP001523369"/>
    </source>
</evidence>